<dbReference type="RefSeq" id="WP_144729509.1">
    <property type="nucleotide sequence ID" value="NZ_ML675580.1"/>
</dbReference>
<dbReference type="AlphaFoldDB" id="A0A557SXF5"/>
<accession>A0A557SXF5</accession>
<evidence type="ECO:0000313" key="2">
    <source>
        <dbReference type="Proteomes" id="UP000315289"/>
    </source>
</evidence>
<comment type="caution">
    <text evidence="1">The sequence shown here is derived from an EMBL/GenBank/DDBJ whole genome shotgun (WGS) entry which is preliminary data.</text>
</comment>
<evidence type="ECO:0000313" key="1">
    <source>
        <dbReference type="EMBL" id="TVP41286.1"/>
    </source>
</evidence>
<dbReference type="Proteomes" id="UP000315289">
    <property type="component" value="Unassembled WGS sequence"/>
</dbReference>
<protein>
    <submittedName>
        <fullName evidence="1">Uncharacterized protein</fullName>
    </submittedName>
</protein>
<organism evidence="1 2">
    <name type="scientific">Candidatus Nitrosocosmicus arcticus</name>
    <dbReference type="NCBI Taxonomy" id="2035267"/>
    <lineage>
        <taxon>Archaea</taxon>
        <taxon>Nitrososphaerota</taxon>
        <taxon>Nitrososphaeria</taxon>
        <taxon>Nitrososphaerales</taxon>
        <taxon>Nitrososphaeraceae</taxon>
        <taxon>Candidatus Nitrosocosmicus</taxon>
    </lineage>
</organism>
<proteinExistence type="predicted"/>
<name>A0A557SXF5_9ARCH</name>
<dbReference type="EMBL" id="VOAH01000004">
    <property type="protein sequence ID" value="TVP41286.1"/>
    <property type="molecule type" value="Genomic_DNA"/>
</dbReference>
<gene>
    <name evidence="1" type="ORF">NARC_40251</name>
</gene>
<sequence length="276" mass="31504">MILSDPNGPTFDYLMQIDANTIDIIREGLDNWKKNIAPIADEYLGSDRKEIEFFIDIVLLCSSLFKLPKNYLELLKFRDAGSLMHNRIMAQVIAEYYDPKIKLSLARKNNTNKIHDFNIGLIKCEVKTIQSIGELEWILGGHRLTDSSYRSLVSAIRDDIEDAKKVGSDGMVFISPWSYNINSLFRLYFKNKLVITPPIPIPGTTTLVVSSRYISENYYVTFQTDQFLLNIESALTVIQTHRLAPIELNFVRRGFVFEATTAGKPNSSVGYSFKIR</sequence>
<keyword evidence="2" id="KW-1185">Reference proteome</keyword>
<reference evidence="1 2" key="1">
    <citation type="journal article" date="2019" name="Front. Microbiol.">
        <title>Ammonia Oxidation by the Arctic Terrestrial Thaumarchaeote Candidatus Nitrosocosmicus arcticus Is Stimulated by Increasing Temperatures.</title>
        <authorList>
            <person name="Alves R.J.E."/>
            <person name="Kerou M."/>
            <person name="Zappe A."/>
            <person name="Bittner R."/>
            <person name="Abby S.S."/>
            <person name="Schmidt H.A."/>
            <person name="Pfeifer K."/>
            <person name="Schleper C."/>
        </authorList>
    </citation>
    <scope>NUCLEOTIDE SEQUENCE [LARGE SCALE GENOMIC DNA]</scope>
    <source>
        <strain evidence="1 2">Kfb</strain>
    </source>
</reference>